<dbReference type="InterPro" id="IPR043708">
    <property type="entry name" value="DUF5648"/>
</dbReference>
<dbReference type="AlphaFoldDB" id="A0A8H6ZEG1"/>
<protein>
    <recommendedName>
        <fullName evidence="2">DUF5648 domain-containing protein</fullName>
    </recommendedName>
</protein>
<name>A0A8H6ZEG1_9AGAR</name>
<evidence type="ECO:0000256" key="1">
    <source>
        <dbReference type="SAM" id="MobiDB-lite"/>
    </source>
</evidence>
<dbReference type="Proteomes" id="UP000623467">
    <property type="component" value="Unassembled WGS sequence"/>
</dbReference>
<feature type="domain" description="DUF5648" evidence="2">
    <location>
        <begin position="27"/>
        <end position="165"/>
    </location>
</feature>
<proteinExistence type="predicted"/>
<accession>A0A8H6ZEG1</accession>
<evidence type="ECO:0000313" key="3">
    <source>
        <dbReference type="EMBL" id="KAF7375829.1"/>
    </source>
</evidence>
<gene>
    <name evidence="3" type="ORF">MSAN_00472800</name>
</gene>
<evidence type="ECO:0000313" key="4">
    <source>
        <dbReference type="Proteomes" id="UP000623467"/>
    </source>
</evidence>
<reference evidence="3" key="1">
    <citation type="submission" date="2020-05" db="EMBL/GenBank/DDBJ databases">
        <title>Mycena genomes resolve the evolution of fungal bioluminescence.</title>
        <authorList>
            <person name="Tsai I.J."/>
        </authorList>
    </citation>
    <scope>NUCLEOTIDE SEQUENCE</scope>
    <source>
        <strain evidence="3">160909Yilan</strain>
    </source>
</reference>
<organism evidence="3 4">
    <name type="scientific">Mycena sanguinolenta</name>
    <dbReference type="NCBI Taxonomy" id="230812"/>
    <lineage>
        <taxon>Eukaryota</taxon>
        <taxon>Fungi</taxon>
        <taxon>Dikarya</taxon>
        <taxon>Basidiomycota</taxon>
        <taxon>Agaricomycotina</taxon>
        <taxon>Agaricomycetes</taxon>
        <taxon>Agaricomycetidae</taxon>
        <taxon>Agaricales</taxon>
        <taxon>Marasmiineae</taxon>
        <taxon>Mycenaceae</taxon>
        <taxon>Mycena</taxon>
    </lineage>
</organism>
<comment type="caution">
    <text evidence="3">The sequence shown here is derived from an EMBL/GenBank/DDBJ whole genome shotgun (WGS) entry which is preliminary data.</text>
</comment>
<evidence type="ECO:0000259" key="2">
    <source>
        <dbReference type="Pfam" id="PF18885"/>
    </source>
</evidence>
<feature type="region of interest" description="Disordered" evidence="1">
    <location>
        <begin position="1"/>
        <end position="20"/>
    </location>
</feature>
<sequence length="174" mass="19331">MSDPNNTHSAPKVQAPQSCGKSTNAMPFYRSFNAARFDHWYTPDVSQINNFNPKGWALEGVTGMVFLTQEPGTTPFYRLYNYTLKDNFYTISPSEKAAAEANGYVTDATSSPVSYIYPTHVHGSIPLYRLYHSAKHDNFYTTSDAERSEAIAHGGYHFVEIAGYILPLGCAAPE</sequence>
<dbReference type="OrthoDB" id="9971254at2759"/>
<keyword evidence="4" id="KW-1185">Reference proteome</keyword>
<dbReference type="Pfam" id="PF18885">
    <property type="entry name" value="DUF5648"/>
    <property type="match status" value="1"/>
</dbReference>
<dbReference type="EMBL" id="JACAZH010000002">
    <property type="protein sequence ID" value="KAF7375829.1"/>
    <property type="molecule type" value="Genomic_DNA"/>
</dbReference>